<dbReference type="Proteomes" id="UP000661507">
    <property type="component" value="Unassembled WGS sequence"/>
</dbReference>
<gene>
    <name evidence="2" type="ORF">GCM10011320_08130</name>
</gene>
<evidence type="ECO:0000313" key="2">
    <source>
        <dbReference type="EMBL" id="GGJ03472.1"/>
    </source>
</evidence>
<dbReference type="Pfam" id="PF01042">
    <property type="entry name" value="Ribonuc_L-PSP"/>
    <property type="match status" value="1"/>
</dbReference>
<dbReference type="PANTHER" id="PTHR11803:SF58">
    <property type="entry name" value="PROTEIN HMF1-RELATED"/>
    <property type="match status" value="1"/>
</dbReference>
<keyword evidence="3" id="KW-1185">Reference proteome</keyword>
<dbReference type="GO" id="GO:0005829">
    <property type="term" value="C:cytosol"/>
    <property type="evidence" value="ECO:0007669"/>
    <property type="project" value="TreeGrafter"/>
</dbReference>
<dbReference type="InterPro" id="IPR006175">
    <property type="entry name" value="YjgF/YER057c/UK114"/>
</dbReference>
<name>A0A917KA50_9PROT</name>
<proteinExistence type="inferred from homology"/>
<dbReference type="GO" id="GO:0019239">
    <property type="term" value="F:deaminase activity"/>
    <property type="evidence" value="ECO:0007669"/>
    <property type="project" value="TreeGrafter"/>
</dbReference>
<dbReference type="AlphaFoldDB" id="A0A917KA50"/>
<evidence type="ECO:0000256" key="1">
    <source>
        <dbReference type="ARBA" id="ARBA00010552"/>
    </source>
</evidence>
<accession>A0A917KA50</accession>
<organism evidence="2 3">
    <name type="scientific">Neoroseomonas lacus</name>
    <dbReference type="NCBI Taxonomy" id="287609"/>
    <lineage>
        <taxon>Bacteria</taxon>
        <taxon>Pseudomonadati</taxon>
        <taxon>Pseudomonadota</taxon>
        <taxon>Alphaproteobacteria</taxon>
        <taxon>Acetobacterales</taxon>
        <taxon>Acetobacteraceae</taxon>
        <taxon>Neoroseomonas</taxon>
    </lineage>
</organism>
<evidence type="ECO:0000313" key="3">
    <source>
        <dbReference type="Proteomes" id="UP000661507"/>
    </source>
</evidence>
<dbReference type="InterPro" id="IPR035959">
    <property type="entry name" value="RutC-like_sf"/>
</dbReference>
<comment type="caution">
    <text evidence="2">The sequence shown here is derived from an EMBL/GenBank/DDBJ whole genome shotgun (WGS) entry which is preliminary data.</text>
</comment>
<reference evidence="2" key="1">
    <citation type="journal article" date="2014" name="Int. J. Syst. Evol. Microbiol.">
        <title>Complete genome sequence of Corynebacterium casei LMG S-19264T (=DSM 44701T), isolated from a smear-ripened cheese.</title>
        <authorList>
            <consortium name="US DOE Joint Genome Institute (JGI-PGF)"/>
            <person name="Walter F."/>
            <person name="Albersmeier A."/>
            <person name="Kalinowski J."/>
            <person name="Ruckert C."/>
        </authorList>
    </citation>
    <scope>NUCLEOTIDE SEQUENCE</scope>
    <source>
        <strain evidence="2">CGMCC 1.3617</strain>
    </source>
</reference>
<dbReference type="SUPFAM" id="SSF55298">
    <property type="entry name" value="YjgF-like"/>
    <property type="match status" value="1"/>
</dbReference>
<sequence length="129" mass="13358">MAHVTFSNPPGAPVPASRYSQAALIEGEGRRLVISGQVGLRPDGTPVAEAEDQMTQCLANLAAVLAAHGMAVENLVKMTVFLTDAAQIPAWRRQRDAFLGGHAPTSTLLIVAGLASPAFAVEVEGEAVA</sequence>
<dbReference type="RefSeq" id="WP_188965655.1">
    <property type="nucleotide sequence ID" value="NZ_BMKW01000002.1"/>
</dbReference>
<dbReference type="EMBL" id="BMKW01000002">
    <property type="protein sequence ID" value="GGJ03472.1"/>
    <property type="molecule type" value="Genomic_DNA"/>
</dbReference>
<protein>
    <submittedName>
        <fullName evidence="2">Enamine deaminase RidA</fullName>
    </submittedName>
</protein>
<comment type="similarity">
    <text evidence="1">Belongs to the RutC family.</text>
</comment>
<dbReference type="CDD" id="cd00448">
    <property type="entry name" value="YjgF_YER057c_UK114_family"/>
    <property type="match status" value="1"/>
</dbReference>
<dbReference type="PANTHER" id="PTHR11803">
    <property type="entry name" value="2-IMINOBUTANOATE/2-IMINOPROPANOATE DEAMINASE RIDA"/>
    <property type="match status" value="1"/>
</dbReference>
<dbReference type="Gene3D" id="3.30.1330.40">
    <property type="entry name" value="RutC-like"/>
    <property type="match status" value="1"/>
</dbReference>
<reference evidence="2" key="2">
    <citation type="submission" date="2020-09" db="EMBL/GenBank/DDBJ databases">
        <authorList>
            <person name="Sun Q."/>
            <person name="Zhou Y."/>
        </authorList>
    </citation>
    <scope>NUCLEOTIDE SEQUENCE</scope>
    <source>
        <strain evidence="2">CGMCC 1.3617</strain>
    </source>
</reference>